<proteinExistence type="predicted"/>
<accession>A0ABN8WW55</accession>
<dbReference type="EMBL" id="OX458333">
    <property type="protein sequence ID" value="CAI8721873.1"/>
    <property type="molecule type" value="Genomic_DNA"/>
</dbReference>
<evidence type="ECO:0000313" key="1">
    <source>
        <dbReference type="EMBL" id="CAI8721873.1"/>
    </source>
</evidence>
<keyword evidence="2" id="KW-1185">Reference proteome</keyword>
<dbReference type="RefSeq" id="WP_026610364.1">
    <property type="nucleotide sequence ID" value="NZ_OX458333.1"/>
</dbReference>
<evidence type="ECO:0000313" key="2">
    <source>
        <dbReference type="Proteomes" id="UP001162030"/>
    </source>
</evidence>
<organism evidence="1 2">
    <name type="scientific">Methylocaldum szegediense</name>
    <dbReference type="NCBI Taxonomy" id="73780"/>
    <lineage>
        <taxon>Bacteria</taxon>
        <taxon>Pseudomonadati</taxon>
        <taxon>Pseudomonadota</taxon>
        <taxon>Gammaproteobacteria</taxon>
        <taxon>Methylococcales</taxon>
        <taxon>Methylococcaceae</taxon>
        <taxon>Methylocaldum</taxon>
    </lineage>
</organism>
<sequence>MKEVHEWCKNKVEKINALVENFYNQRPDREQRPPKLDANRLILLDGRIASDLSTLRYVTRKRKNVLKELAGIVGNERTPDNAFFGPAPHLSLGDPAGMASAAGLFADLGSALITVFKGARAEMKLVNSLNQNTQAREEYKQKILRNYGELVLLLRHVIRRGAENERVANIFWKEGLNTLILENCWTTVINNQWLVLAG</sequence>
<name>A0ABN8WW55_9GAMM</name>
<dbReference type="Proteomes" id="UP001162030">
    <property type="component" value="Chromosome"/>
</dbReference>
<reference evidence="1 2" key="1">
    <citation type="submission" date="2023-03" db="EMBL/GenBank/DDBJ databases">
        <authorList>
            <person name="Pearce D."/>
        </authorList>
    </citation>
    <scope>NUCLEOTIDE SEQUENCE [LARGE SCALE GENOMIC DNA]</scope>
    <source>
        <strain evidence="1">Msz</strain>
    </source>
</reference>
<protein>
    <submittedName>
        <fullName evidence="1">Uncharacterized protein</fullName>
    </submittedName>
</protein>
<gene>
    <name evidence="1" type="ORF">MSZNOR_0108</name>
</gene>